<dbReference type="UniPathway" id="UPA00011"/>
<dbReference type="SUPFAM" id="SSF47336">
    <property type="entry name" value="ACP-like"/>
    <property type="match status" value="1"/>
</dbReference>
<comment type="cofactor">
    <cofactor evidence="1">
        <name>pantetheine 4'-phosphate</name>
        <dbReference type="ChEBI" id="CHEBI:47942"/>
    </cofactor>
</comment>
<dbReference type="GO" id="GO:0005737">
    <property type="term" value="C:cytoplasm"/>
    <property type="evidence" value="ECO:0007669"/>
    <property type="project" value="TreeGrafter"/>
</dbReference>
<keyword evidence="8" id="KW-1185">Reference proteome</keyword>
<evidence type="ECO:0000256" key="2">
    <source>
        <dbReference type="ARBA" id="ARBA00022450"/>
    </source>
</evidence>
<dbReference type="PROSITE" id="PS00012">
    <property type="entry name" value="PHOSPHOPANTETHEINE"/>
    <property type="match status" value="1"/>
</dbReference>
<keyword evidence="2" id="KW-0596">Phosphopantetheine</keyword>
<dbReference type="InterPro" id="IPR009081">
    <property type="entry name" value="PP-bd_ACP"/>
</dbReference>
<evidence type="ECO:0000313" key="8">
    <source>
        <dbReference type="Proteomes" id="UP000192374"/>
    </source>
</evidence>
<dbReference type="Gene3D" id="3.30.300.30">
    <property type="match status" value="1"/>
</dbReference>
<dbReference type="FunFam" id="3.40.50.980:FF:000001">
    <property type="entry name" value="Non-ribosomal peptide synthetase"/>
    <property type="match status" value="1"/>
</dbReference>
<dbReference type="CDD" id="cd05930">
    <property type="entry name" value="A_NRPS"/>
    <property type="match status" value="1"/>
</dbReference>
<dbReference type="Gene3D" id="1.10.1200.10">
    <property type="entry name" value="ACP-like"/>
    <property type="match status" value="1"/>
</dbReference>
<dbReference type="CDD" id="cd19531">
    <property type="entry name" value="LCL_NRPS-like"/>
    <property type="match status" value="1"/>
</dbReference>
<evidence type="ECO:0000259" key="5">
    <source>
        <dbReference type="PROSITE" id="PS50075"/>
    </source>
</evidence>
<dbReference type="InterPro" id="IPR045851">
    <property type="entry name" value="AMP-bd_C_sf"/>
</dbReference>
<dbReference type="GO" id="GO:0008610">
    <property type="term" value="P:lipid biosynthetic process"/>
    <property type="evidence" value="ECO:0007669"/>
    <property type="project" value="UniProtKB-ARBA"/>
</dbReference>
<dbReference type="EMBL" id="MVIC01000065">
    <property type="protein sequence ID" value="ORB11058.1"/>
    <property type="molecule type" value="Genomic_DNA"/>
</dbReference>
<evidence type="ECO:0000313" key="6">
    <source>
        <dbReference type="EMBL" id="BBY06261.1"/>
    </source>
</evidence>
<dbReference type="Gene3D" id="3.30.559.10">
    <property type="entry name" value="Chloramphenicol acetyltransferase-like domain"/>
    <property type="match status" value="1"/>
</dbReference>
<dbReference type="Gene3D" id="3.30.559.30">
    <property type="entry name" value="Nonribosomal peptide synthetase, condensation domain"/>
    <property type="match status" value="1"/>
</dbReference>
<reference evidence="6" key="3">
    <citation type="submission" date="2020-02" db="EMBL/GenBank/DDBJ databases">
        <authorList>
            <person name="Matsumoto Y."/>
            <person name="Motooka D."/>
            <person name="Nakamura S."/>
        </authorList>
    </citation>
    <scope>NUCLEOTIDE SEQUENCE</scope>
    <source>
        <strain evidence="6">JCM 16367</strain>
    </source>
</reference>
<evidence type="ECO:0000313" key="9">
    <source>
        <dbReference type="Proteomes" id="UP000466894"/>
    </source>
</evidence>
<dbReference type="SMART" id="SM00823">
    <property type="entry name" value="PKS_PP"/>
    <property type="match status" value="1"/>
</dbReference>
<dbReference type="Pfam" id="PF00501">
    <property type="entry name" value="AMP-binding"/>
    <property type="match status" value="1"/>
</dbReference>
<dbReference type="OrthoDB" id="3671989at2"/>
<dbReference type="InterPro" id="IPR010071">
    <property type="entry name" value="AA_adenyl_dom"/>
</dbReference>
<dbReference type="InterPro" id="IPR025110">
    <property type="entry name" value="AMP-bd_C"/>
</dbReference>
<dbReference type="GO" id="GO:0044550">
    <property type="term" value="P:secondary metabolite biosynthetic process"/>
    <property type="evidence" value="ECO:0007669"/>
    <property type="project" value="TreeGrafter"/>
</dbReference>
<reference evidence="6 9" key="2">
    <citation type="journal article" date="2019" name="Emerg. Microbes Infect.">
        <title>Comprehensive subspecies identification of 175 nontuberculous mycobacteria species based on 7547 genomic profiles.</title>
        <authorList>
            <person name="Matsumoto Y."/>
            <person name="Kinjo T."/>
            <person name="Motooka D."/>
            <person name="Nabeya D."/>
            <person name="Jung N."/>
            <person name="Uechi K."/>
            <person name="Horii T."/>
            <person name="Iida T."/>
            <person name="Fujita J."/>
            <person name="Nakamura S."/>
        </authorList>
    </citation>
    <scope>NUCLEOTIDE SEQUENCE [LARGE SCALE GENOMIC DNA]</scope>
    <source>
        <strain evidence="6 9">JCM 16367</strain>
    </source>
</reference>
<reference evidence="7 8" key="1">
    <citation type="submission" date="2017-02" db="EMBL/GenBank/DDBJ databases">
        <title>The new phylogeny of genus Mycobacterium.</title>
        <authorList>
            <person name="Tortoli E."/>
            <person name="Trovato A."/>
            <person name="Cirillo D.M."/>
        </authorList>
    </citation>
    <scope>NUCLEOTIDE SEQUENCE [LARGE SCALE GENOMIC DNA]</scope>
    <source>
        <strain evidence="7 8">DSM 45145</strain>
    </source>
</reference>
<dbReference type="PROSITE" id="PS00455">
    <property type="entry name" value="AMP_BINDING"/>
    <property type="match status" value="1"/>
</dbReference>
<organism evidence="6 9">
    <name type="scientific">Mycobacterium noviomagense</name>
    <dbReference type="NCBI Taxonomy" id="459858"/>
    <lineage>
        <taxon>Bacteria</taxon>
        <taxon>Bacillati</taxon>
        <taxon>Actinomycetota</taxon>
        <taxon>Actinomycetes</taxon>
        <taxon>Mycobacteriales</taxon>
        <taxon>Mycobacteriaceae</taxon>
        <taxon>Mycobacterium</taxon>
    </lineage>
</organism>
<dbReference type="PROSITE" id="PS50075">
    <property type="entry name" value="CARRIER"/>
    <property type="match status" value="1"/>
</dbReference>
<dbReference type="Pfam" id="PF00668">
    <property type="entry name" value="Condensation"/>
    <property type="match status" value="1"/>
</dbReference>
<dbReference type="Pfam" id="PF13193">
    <property type="entry name" value="AMP-binding_C"/>
    <property type="match status" value="1"/>
</dbReference>
<gene>
    <name evidence="7" type="ORF">BST37_21155</name>
    <name evidence="6" type="ORF">MNVI_15790</name>
</gene>
<dbReference type="GO" id="GO:0003824">
    <property type="term" value="F:catalytic activity"/>
    <property type="evidence" value="ECO:0007669"/>
    <property type="project" value="InterPro"/>
</dbReference>
<dbReference type="Gene3D" id="3.40.50.1820">
    <property type="entry name" value="alpha/beta hydrolase"/>
    <property type="match status" value="1"/>
</dbReference>
<proteinExistence type="predicted"/>
<feature type="region of interest" description="Disordered" evidence="4">
    <location>
        <begin position="1"/>
        <end position="32"/>
    </location>
</feature>
<dbReference type="Gene3D" id="3.40.50.12780">
    <property type="entry name" value="N-terminal domain of ligase-like"/>
    <property type="match status" value="1"/>
</dbReference>
<dbReference type="FunFam" id="3.40.50.12780:FF:000012">
    <property type="entry name" value="Non-ribosomal peptide synthetase"/>
    <property type="match status" value="1"/>
</dbReference>
<dbReference type="InterPro" id="IPR042099">
    <property type="entry name" value="ANL_N_sf"/>
</dbReference>
<dbReference type="PRINTS" id="PR00154">
    <property type="entry name" value="AMPBINDING"/>
</dbReference>
<dbReference type="InterPro" id="IPR020806">
    <property type="entry name" value="PKS_PP-bd"/>
</dbReference>
<dbReference type="InterPro" id="IPR001031">
    <property type="entry name" value="Thioesterase"/>
</dbReference>
<evidence type="ECO:0000256" key="1">
    <source>
        <dbReference type="ARBA" id="ARBA00001957"/>
    </source>
</evidence>
<dbReference type="Proteomes" id="UP000466894">
    <property type="component" value="Chromosome"/>
</dbReference>
<dbReference type="SUPFAM" id="SSF53474">
    <property type="entry name" value="alpha/beta-Hydrolases"/>
    <property type="match status" value="1"/>
</dbReference>
<dbReference type="InterPro" id="IPR029058">
    <property type="entry name" value="AB_hydrolase_fold"/>
</dbReference>
<dbReference type="PANTHER" id="PTHR45527">
    <property type="entry name" value="NONRIBOSOMAL PEPTIDE SYNTHETASE"/>
    <property type="match status" value="1"/>
</dbReference>
<dbReference type="Proteomes" id="UP000192374">
    <property type="component" value="Unassembled WGS sequence"/>
</dbReference>
<dbReference type="EMBL" id="AP022583">
    <property type="protein sequence ID" value="BBY06261.1"/>
    <property type="molecule type" value="Genomic_DNA"/>
</dbReference>
<dbReference type="InterPro" id="IPR000873">
    <property type="entry name" value="AMP-dep_synth/lig_dom"/>
</dbReference>
<feature type="domain" description="Carrier" evidence="5">
    <location>
        <begin position="996"/>
        <end position="1072"/>
    </location>
</feature>
<evidence type="ECO:0000256" key="3">
    <source>
        <dbReference type="ARBA" id="ARBA00022553"/>
    </source>
</evidence>
<dbReference type="KEGG" id="mnv:MNVI_15790"/>
<dbReference type="SUPFAM" id="SSF56801">
    <property type="entry name" value="Acetyl-CoA synthetase-like"/>
    <property type="match status" value="1"/>
</dbReference>
<dbReference type="InterPro" id="IPR020845">
    <property type="entry name" value="AMP-binding_CS"/>
</dbReference>
<dbReference type="GO" id="GO:0043041">
    <property type="term" value="P:amino acid activation for nonribosomal peptide biosynthetic process"/>
    <property type="evidence" value="ECO:0007669"/>
    <property type="project" value="TreeGrafter"/>
</dbReference>
<keyword evidence="3" id="KW-0597">Phosphoprotein</keyword>
<dbReference type="GO" id="GO:0031177">
    <property type="term" value="F:phosphopantetheine binding"/>
    <property type="evidence" value="ECO:0007669"/>
    <property type="project" value="InterPro"/>
</dbReference>
<dbReference type="InterPro" id="IPR036736">
    <property type="entry name" value="ACP-like_sf"/>
</dbReference>
<name>A0A7I7PCB5_9MYCO</name>
<dbReference type="SUPFAM" id="SSF52777">
    <property type="entry name" value="CoA-dependent acyltransferases"/>
    <property type="match status" value="2"/>
</dbReference>
<dbReference type="Pfam" id="PF00975">
    <property type="entry name" value="Thioesterase"/>
    <property type="match status" value="1"/>
</dbReference>
<evidence type="ECO:0000256" key="4">
    <source>
        <dbReference type="SAM" id="MobiDB-lite"/>
    </source>
</evidence>
<dbReference type="PANTHER" id="PTHR45527:SF1">
    <property type="entry name" value="FATTY ACID SYNTHASE"/>
    <property type="match status" value="1"/>
</dbReference>
<dbReference type="InterPro" id="IPR006162">
    <property type="entry name" value="Ppantetheine_attach_site"/>
</dbReference>
<evidence type="ECO:0000313" key="7">
    <source>
        <dbReference type="EMBL" id="ORB11058.1"/>
    </source>
</evidence>
<dbReference type="RefSeq" id="WP_083089884.1">
    <property type="nucleotide sequence ID" value="NZ_AP022583.1"/>
</dbReference>
<dbReference type="NCBIfam" id="TIGR01733">
    <property type="entry name" value="AA-adenyl-dom"/>
    <property type="match status" value="1"/>
</dbReference>
<dbReference type="InterPro" id="IPR020459">
    <property type="entry name" value="AMP-binding"/>
</dbReference>
<dbReference type="InterPro" id="IPR001242">
    <property type="entry name" value="Condensation_dom"/>
</dbReference>
<protein>
    <recommendedName>
        <fullName evidence="5">Carrier domain-containing protein</fullName>
    </recommendedName>
</protein>
<dbReference type="Pfam" id="PF00550">
    <property type="entry name" value="PP-binding"/>
    <property type="match status" value="1"/>
</dbReference>
<accession>A0A7I7PCB5</accession>
<dbReference type="InterPro" id="IPR023213">
    <property type="entry name" value="CAT-like_dom_sf"/>
</dbReference>
<sequence length="1323" mass="144333">MASPESGRNGAAAKAVQALGGHSTAETHSVTARPESDLLPLSIAQTRVWYLTQLAPDSPAYNELITIRKAGPLDVEALRRALTEVVARHEAWRTTFRTVDGVPHQFVRDAADLDLPLTDLSTLGREEAIQRAAEIAAADALHPYNLVEGPLIRPRLIRITEADHRLQLGLHQLVFDGPTLQRVLFPELIALYGSYAGGPPSSLPDPQAQYADYTMWELEWVRAPEVAGRITNWRKRIADSTPIQVPLDHPRPPHQSFAGGTIPLTIEHTTVEGLREAARTAGGTLFHALAAAYAWWLHLYADSTDVVFGSMHDLRERNDLRAVAGHCVTPVVLRCHVSGEETFTALVDQIRRVVTEAFSEVVPFDTLVAGLGVPRDPRSDPLFQAALLFEPAITSAADGWSLHVMDADVRDAVGSAKFDISFELDERPEGHIAGGLAFSTDLFDRETAREMALHWRRLLDAVAASPGIPMSDHDLVSPDEHRCQLSWNRTSEQGISSQCVHQIIRSQVEQTPDAVAVQVGDTTLTYRQLDDRAAAIAARLLQEGAGPDTVVAVLLDRTPDLVAAILAALRSGAAVLPLDPRQPSTRNAFCINDAGANIVLTDNQLPATADAVTATTIKLGDLGPHSYGQDADSRAVSYDDVAYMIYTSGSTGRPKGVMIEHRGVANLMHTMFREFGVADSDTVLSVASISFDMALGDIFCALACGARIVLATAAQATNPSALGRLIAESDATYMMATPTTWGALLGAGWPGSRRLTVVCAGEALSDGLAAALLQRCAAVWNAYGPTETTVVTNVARLAQGDTVTVGRPLPNVRAYITDSRGRLQPIGVPGEIAIGGVGVGRGYFNRPDEHARRFGDDPFHGGGRLYRTGDRGRFLPDGRIQHLGRYDEQLKIRGFRIEPGEIESILCEHPDVGSCALVAREAFNREQQLVAYIVGEPGHPSDAEAREWLRRRLPEYMVPSVFVHLSEFPTTAGGKLDKAALPVPSRWATARVDSEPPRNDTEKRVAALWANLLGRPVADVHSDFFDIGGHSLLAARLISEVQRVFGVALPLTAFLDNGRTVAELAELIGAENPSAYEALTFEPPLHFISSEAVSAMSLRHFTAQWGRAQPIHALIPEQPGGRFDRSVTIEQHASQAISTIRKRQPEGPLALAGYSLGGLIAYEVARQAVATGQQVNWLGIVDTVAPPLRETLTLRWQRRRLRQQPARERWAKYAEVALQVLRAGPSSLWRSRDDFDYGGAVNLVFRYQQAGHEVPLHLFVSEVSADYAEAKLLGWDEFHKGTLTVDRFAEDHLALLDQPAVEQLARRMLKSIRHARTTFDVRY</sequence>